<dbReference type="Gene3D" id="3.30.565.10">
    <property type="entry name" value="Histidine kinase-like ATPase, C-terminal domain"/>
    <property type="match status" value="1"/>
</dbReference>
<dbReference type="PANTHER" id="PTHR43547">
    <property type="entry name" value="TWO-COMPONENT HISTIDINE KINASE"/>
    <property type="match status" value="1"/>
</dbReference>
<dbReference type="SMART" id="SM00387">
    <property type="entry name" value="HATPase_c"/>
    <property type="match status" value="1"/>
</dbReference>
<dbReference type="InterPro" id="IPR036890">
    <property type="entry name" value="HATPase_C_sf"/>
</dbReference>
<dbReference type="AlphaFoldDB" id="A0A1G5E6L1"/>
<evidence type="ECO:0000313" key="5">
    <source>
        <dbReference type="EMBL" id="SCY22582.1"/>
    </source>
</evidence>
<keyword evidence="3" id="KW-0597">Phosphoprotein</keyword>
<dbReference type="Proteomes" id="UP000198870">
    <property type="component" value="Unassembled WGS sequence"/>
</dbReference>
<keyword evidence="6" id="KW-1185">Reference proteome</keyword>
<dbReference type="InterPro" id="IPR004358">
    <property type="entry name" value="Sig_transdc_His_kin-like_C"/>
</dbReference>
<dbReference type="STRING" id="419481.SAMN05216233_105201"/>
<protein>
    <recommendedName>
        <fullName evidence="2">histidine kinase</fullName>
        <ecNumber evidence="2">2.7.13.3</ecNumber>
    </recommendedName>
</protein>
<reference evidence="5 6" key="1">
    <citation type="submission" date="2016-10" db="EMBL/GenBank/DDBJ databases">
        <authorList>
            <person name="de Groot N.N."/>
        </authorList>
    </citation>
    <scope>NUCLEOTIDE SEQUENCE [LARGE SCALE GENOMIC DNA]</scope>
    <source>
        <strain evidence="5 6">AA1</strain>
    </source>
</reference>
<dbReference type="EC" id="2.7.13.3" evidence="2"/>
<evidence type="ECO:0000256" key="2">
    <source>
        <dbReference type="ARBA" id="ARBA00012438"/>
    </source>
</evidence>
<gene>
    <name evidence="5" type="ORF">SAMN05216233_105201</name>
</gene>
<dbReference type="Pfam" id="PF02518">
    <property type="entry name" value="HATPase_c"/>
    <property type="match status" value="1"/>
</dbReference>
<proteinExistence type="predicted"/>
<dbReference type="InterPro" id="IPR035965">
    <property type="entry name" value="PAS-like_dom_sf"/>
</dbReference>
<feature type="domain" description="Histidine kinase" evidence="4">
    <location>
        <begin position="165"/>
        <end position="375"/>
    </location>
</feature>
<dbReference type="GO" id="GO:0000155">
    <property type="term" value="F:phosphorelay sensor kinase activity"/>
    <property type="evidence" value="ECO:0007669"/>
    <property type="project" value="TreeGrafter"/>
</dbReference>
<evidence type="ECO:0000256" key="1">
    <source>
        <dbReference type="ARBA" id="ARBA00000085"/>
    </source>
</evidence>
<dbReference type="EMBL" id="FMUX01000005">
    <property type="protein sequence ID" value="SCY22582.1"/>
    <property type="molecule type" value="Genomic_DNA"/>
</dbReference>
<keyword evidence="5" id="KW-0418">Kinase</keyword>
<evidence type="ECO:0000256" key="3">
    <source>
        <dbReference type="ARBA" id="ARBA00022553"/>
    </source>
</evidence>
<organism evidence="5 6">
    <name type="scientific">Desulfoluna spongiiphila</name>
    <dbReference type="NCBI Taxonomy" id="419481"/>
    <lineage>
        <taxon>Bacteria</taxon>
        <taxon>Pseudomonadati</taxon>
        <taxon>Thermodesulfobacteriota</taxon>
        <taxon>Desulfobacteria</taxon>
        <taxon>Desulfobacterales</taxon>
        <taxon>Desulfolunaceae</taxon>
        <taxon>Desulfoluna</taxon>
    </lineage>
</organism>
<comment type="catalytic activity">
    <reaction evidence="1">
        <text>ATP + protein L-histidine = ADP + protein N-phospho-L-histidine.</text>
        <dbReference type="EC" id="2.7.13.3"/>
    </reaction>
</comment>
<dbReference type="SUPFAM" id="SSF55874">
    <property type="entry name" value="ATPase domain of HSP90 chaperone/DNA topoisomerase II/histidine kinase"/>
    <property type="match status" value="1"/>
</dbReference>
<dbReference type="InterPro" id="IPR003594">
    <property type="entry name" value="HATPase_dom"/>
</dbReference>
<evidence type="ECO:0000313" key="6">
    <source>
        <dbReference type="Proteomes" id="UP000198870"/>
    </source>
</evidence>
<sequence>MDQAVTQFASVERLGPGEIRAQSQLFTSFEMRELAEALPVVFLVLNRCRQIVCVNQRFLELAGVKDSEQVYGKRPGEALGCVNALSSESGCGTTEFCSVCGAVKSILASQDEKPSVMECVITSQGGGVLELRVRTSPIWRGGELFTIFSAVDISDENRRKSLERTFFHDISNTAAAISGTAELLMDGPGFGPDAGEVETVFYASQWLLDEIRSHKNLLEAEAGELQPQFIPVSALETLRQCLGLYTRNKSTHSRTLSLSPDSRDAVVETDPVLLRRILINMFKNALEATPEGGRVDTGCTPCGDAVHFSVTNAGYIPRDIQLGIFQRSFSTKGSGRGVGTYSMKLFAERYLGGTVSYTSSPDSGTTFSLFLPCRNEE</sequence>
<dbReference type="InterPro" id="IPR005467">
    <property type="entry name" value="His_kinase_dom"/>
</dbReference>
<dbReference type="PANTHER" id="PTHR43547:SF2">
    <property type="entry name" value="HYBRID SIGNAL TRANSDUCTION HISTIDINE KINASE C"/>
    <property type="match status" value="1"/>
</dbReference>
<dbReference type="PROSITE" id="PS50109">
    <property type="entry name" value="HIS_KIN"/>
    <property type="match status" value="1"/>
</dbReference>
<evidence type="ECO:0000259" key="4">
    <source>
        <dbReference type="PROSITE" id="PS50109"/>
    </source>
</evidence>
<accession>A0A1G5E6L1</accession>
<dbReference type="SUPFAM" id="SSF55785">
    <property type="entry name" value="PYP-like sensor domain (PAS domain)"/>
    <property type="match status" value="1"/>
</dbReference>
<name>A0A1G5E6L1_9BACT</name>
<keyword evidence="5" id="KW-0808">Transferase</keyword>
<dbReference type="PRINTS" id="PR00344">
    <property type="entry name" value="BCTRLSENSOR"/>
</dbReference>
<dbReference type="Gene3D" id="3.30.450.20">
    <property type="entry name" value="PAS domain"/>
    <property type="match status" value="1"/>
</dbReference>